<evidence type="ECO:0000256" key="6">
    <source>
        <dbReference type="ARBA" id="ARBA00022989"/>
    </source>
</evidence>
<protein>
    <submittedName>
        <fullName evidence="10">Translation initiation factor SUI1</fullName>
    </submittedName>
</protein>
<evidence type="ECO:0000313" key="10">
    <source>
        <dbReference type="EMBL" id="KIW04139.1"/>
    </source>
</evidence>
<sequence>MASKKDMRRADLAVPYVEPAANSDTPDMTGTMSSTLPMVAIVTRNRMLGWTAVVFAMQTWLAETPAKKKSSSTPGYFSVIMAMMALMTDIQNLKTFDPFADAQEDQGAEATQVKAAENKIHIRIQQRNGRKTLTTVSGIPSKFDLKKILKVIKKEFACNGTVVNDEKVGDVIQLQGDQRTNIRTFLTDKKSGLGINADSVQVHGF</sequence>
<dbReference type="SUPFAM" id="SSF55159">
    <property type="entry name" value="eIF1-like"/>
    <property type="match status" value="1"/>
</dbReference>
<keyword evidence="4" id="KW-0810">Translation regulation</keyword>
<dbReference type="Pfam" id="PF01253">
    <property type="entry name" value="SUI1"/>
    <property type="match status" value="1"/>
</dbReference>
<dbReference type="STRING" id="253628.A0A0D2AYA5"/>
<dbReference type="PROSITE" id="PS50296">
    <property type="entry name" value="SUI1"/>
    <property type="match status" value="1"/>
</dbReference>
<dbReference type="GO" id="GO:0045048">
    <property type="term" value="P:protein insertion into ER membrane"/>
    <property type="evidence" value="ECO:0007669"/>
    <property type="project" value="InterPro"/>
</dbReference>
<accession>A0A0D2AYA5</accession>
<dbReference type="GeneID" id="27312920"/>
<reference evidence="10 11" key="1">
    <citation type="submission" date="2015-01" db="EMBL/GenBank/DDBJ databases">
        <title>The Genome Sequence of Ochroconis gallopava CBS43764.</title>
        <authorList>
            <consortium name="The Broad Institute Genomics Platform"/>
            <person name="Cuomo C."/>
            <person name="de Hoog S."/>
            <person name="Gorbushina A."/>
            <person name="Stielow B."/>
            <person name="Teixiera M."/>
            <person name="Abouelleil A."/>
            <person name="Chapman S.B."/>
            <person name="Priest M."/>
            <person name="Young S.K."/>
            <person name="Wortman J."/>
            <person name="Nusbaum C."/>
            <person name="Birren B."/>
        </authorList>
    </citation>
    <scope>NUCLEOTIDE SEQUENCE [LARGE SCALE GENOMIC DNA]</scope>
    <source>
        <strain evidence="10 11">CBS 43764</strain>
    </source>
</reference>
<dbReference type="RefSeq" id="XP_016214008.1">
    <property type="nucleotide sequence ID" value="XM_016358390.1"/>
</dbReference>
<evidence type="ECO:0000313" key="11">
    <source>
        <dbReference type="Proteomes" id="UP000053259"/>
    </source>
</evidence>
<dbReference type="AlphaFoldDB" id="A0A0D2AYA5"/>
<keyword evidence="5" id="KW-0648">Protein biosynthesis</keyword>
<name>A0A0D2AYA5_9PEZI</name>
<evidence type="ECO:0000256" key="4">
    <source>
        <dbReference type="ARBA" id="ARBA00022845"/>
    </source>
</evidence>
<dbReference type="FunCoup" id="A0A0D2AYA5">
    <property type="interactions" value="748"/>
</dbReference>
<evidence type="ECO:0000256" key="5">
    <source>
        <dbReference type="ARBA" id="ARBA00022917"/>
    </source>
</evidence>
<dbReference type="FunFam" id="3.30.780.10:FF:000005">
    <property type="entry name" value="Sui1 translation initiation factor"/>
    <property type="match status" value="1"/>
</dbReference>
<evidence type="ECO:0000256" key="1">
    <source>
        <dbReference type="ARBA" id="ARBA00004370"/>
    </source>
</evidence>
<dbReference type="InterPro" id="IPR005351">
    <property type="entry name" value="ASTER"/>
</dbReference>
<proteinExistence type="inferred from homology"/>
<dbReference type="NCBIfam" id="TIGR01160">
    <property type="entry name" value="SUI1_MOF2"/>
    <property type="match status" value="1"/>
</dbReference>
<keyword evidence="3" id="KW-0812">Transmembrane</keyword>
<evidence type="ECO:0000256" key="3">
    <source>
        <dbReference type="ARBA" id="ARBA00022692"/>
    </source>
</evidence>
<dbReference type="InParanoid" id="A0A0D2AYA5"/>
<keyword evidence="7" id="KW-0472">Membrane</keyword>
<dbReference type="EMBL" id="KN847542">
    <property type="protein sequence ID" value="KIW04139.1"/>
    <property type="molecule type" value="Genomic_DNA"/>
</dbReference>
<keyword evidence="6" id="KW-1133">Transmembrane helix</keyword>
<comment type="similarity">
    <text evidence="2">Belongs to the SUI1 family.</text>
</comment>
<dbReference type="Gene3D" id="3.30.780.10">
    <property type="entry name" value="SUI1-like domain"/>
    <property type="match status" value="1"/>
</dbReference>
<evidence type="ECO:0000256" key="2">
    <source>
        <dbReference type="ARBA" id="ARBA00005422"/>
    </source>
</evidence>
<dbReference type="PANTHER" id="PTHR10388">
    <property type="entry name" value="EUKARYOTIC TRANSLATION INITIATION FACTOR SUI1"/>
    <property type="match status" value="1"/>
</dbReference>
<dbReference type="InterPro" id="IPR036877">
    <property type="entry name" value="SUI1_dom_sf"/>
</dbReference>
<evidence type="ECO:0000259" key="9">
    <source>
        <dbReference type="PROSITE" id="PS50296"/>
    </source>
</evidence>
<keyword evidence="11" id="KW-1185">Reference proteome</keyword>
<feature type="domain" description="SUI1" evidence="9">
    <location>
        <begin position="120"/>
        <end position="190"/>
    </location>
</feature>
<organism evidence="10 11">
    <name type="scientific">Verruconis gallopava</name>
    <dbReference type="NCBI Taxonomy" id="253628"/>
    <lineage>
        <taxon>Eukaryota</taxon>
        <taxon>Fungi</taxon>
        <taxon>Dikarya</taxon>
        <taxon>Ascomycota</taxon>
        <taxon>Pezizomycotina</taxon>
        <taxon>Dothideomycetes</taxon>
        <taxon>Pleosporomycetidae</taxon>
        <taxon>Venturiales</taxon>
        <taxon>Sympoventuriaceae</taxon>
        <taxon>Verruconis</taxon>
    </lineage>
</organism>
<comment type="function">
    <text evidence="8">Additional factor that functions in concert with eIF-2 and the initiator tRNA in directing the ribosome to the proper start site of translation.</text>
</comment>
<dbReference type="GO" id="GO:0044183">
    <property type="term" value="F:protein folding chaperone"/>
    <property type="evidence" value="ECO:0007669"/>
    <property type="project" value="InterPro"/>
</dbReference>
<dbReference type="InterPro" id="IPR001950">
    <property type="entry name" value="SUI1"/>
</dbReference>
<dbReference type="Pfam" id="PF03669">
    <property type="entry name" value="ASTER"/>
    <property type="match status" value="1"/>
</dbReference>
<dbReference type="VEuPathDB" id="FungiDB:PV09_04947"/>
<dbReference type="GO" id="GO:0006417">
    <property type="term" value="P:regulation of translation"/>
    <property type="evidence" value="ECO:0007669"/>
    <property type="project" value="UniProtKB-KW"/>
</dbReference>
<dbReference type="CDD" id="cd11566">
    <property type="entry name" value="eIF1_SUI1"/>
    <property type="match status" value="1"/>
</dbReference>
<evidence type="ECO:0000256" key="7">
    <source>
        <dbReference type="ARBA" id="ARBA00023136"/>
    </source>
</evidence>
<dbReference type="GO" id="GO:0005789">
    <property type="term" value="C:endoplasmic reticulum membrane"/>
    <property type="evidence" value="ECO:0007669"/>
    <property type="project" value="InterPro"/>
</dbReference>
<keyword evidence="10" id="KW-0396">Initiation factor</keyword>
<dbReference type="InterPro" id="IPR005874">
    <property type="entry name" value="SUI1_euk"/>
</dbReference>
<dbReference type="GO" id="GO:0003743">
    <property type="term" value="F:translation initiation factor activity"/>
    <property type="evidence" value="ECO:0007669"/>
    <property type="project" value="UniProtKB-KW"/>
</dbReference>
<dbReference type="OrthoDB" id="10248435at2759"/>
<evidence type="ECO:0000256" key="8">
    <source>
        <dbReference type="ARBA" id="ARBA00060093"/>
    </source>
</evidence>
<dbReference type="HOGENOM" id="CLU_082805_0_0_1"/>
<gene>
    <name evidence="10" type="ORF">PV09_04947</name>
</gene>
<comment type="subcellular location">
    <subcellularLocation>
        <location evidence="1">Membrane</location>
    </subcellularLocation>
</comment>
<dbReference type="Proteomes" id="UP000053259">
    <property type="component" value="Unassembled WGS sequence"/>
</dbReference>